<sequence length="86" mass="9606">VGATRQICCATRRQKLNHGRDTPYASAPRARLTLNLRYAPDEAAPRAENRNNSKTILHSTAPRATNPCATCSQQKLFHSIFKTTRI</sequence>
<dbReference type="Proteomes" id="UP000265520">
    <property type="component" value="Unassembled WGS sequence"/>
</dbReference>
<accession>A0A392SCL2</accession>
<name>A0A392SCL2_9FABA</name>
<proteinExistence type="predicted"/>
<reference evidence="1 2" key="1">
    <citation type="journal article" date="2018" name="Front. Plant Sci.">
        <title>Red Clover (Trifolium pratense) and Zigzag Clover (T. medium) - A Picture of Genomic Similarities and Differences.</title>
        <authorList>
            <person name="Dluhosova J."/>
            <person name="Istvanek J."/>
            <person name="Nedelnik J."/>
            <person name="Repkova J."/>
        </authorList>
    </citation>
    <scope>NUCLEOTIDE SEQUENCE [LARGE SCALE GENOMIC DNA]</scope>
    <source>
        <strain evidence="2">cv. 10/8</strain>
        <tissue evidence="1">Leaf</tissue>
    </source>
</reference>
<evidence type="ECO:0000313" key="1">
    <source>
        <dbReference type="EMBL" id="MCI46167.1"/>
    </source>
</evidence>
<keyword evidence="2" id="KW-1185">Reference proteome</keyword>
<dbReference type="AlphaFoldDB" id="A0A392SCL2"/>
<dbReference type="EMBL" id="LXQA010353642">
    <property type="protein sequence ID" value="MCI46167.1"/>
    <property type="molecule type" value="Genomic_DNA"/>
</dbReference>
<feature type="non-terminal residue" evidence="1">
    <location>
        <position position="1"/>
    </location>
</feature>
<comment type="caution">
    <text evidence="1">The sequence shown here is derived from an EMBL/GenBank/DDBJ whole genome shotgun (WGS) entry which is preliminary data.</text>
</comment>
<organism evidence="1 2">
    <name type="scientific">Trifolium medium</name>
    <dbReference type="NCBI Taxonomy" id="97028"/>
    <lineage>
        <taxon>Eukaryota</taxon>
        <taxon>Viridiplantae</taxon>
        <taxon>Streptophyta</taxon>
        <taxon>Embryophyta</taxon>
        <taxon>Tracheophyta</taxon>
        <taxon>Spermatophyta</taxon>
        <taxon>Magnoliopsida</taxon>
        <taxon>eudicotyledons</taxon>
        <taxon>Gunneridae</taxon>
        <taxon>Pentapetalae</taxon>
        <taxon>rosids</taxon>
        <taxon>fabids</taxon>
        <taxon>Fabales</taxon>
        <taxon>Fabaceae</taxon>
        <taxon>Papilionoideae</taxon>
        <taxon>50 kb inversion clade</taxon>
        <taxon>NPAAA clade</taxon>
        <taxon>Hologalegina</taxon>
        <taxon>IRL clade</taxon>
        <taxon>Trifolieae</taxon>
        <taxon>Trifolium</taxon>
    </lineage>
</organism>
<protein>
    <submittedName>
        <fullName evidence="1">Uncharacterized protein</fullName>
    </submittedName>
</protein>
<evidence type="ECO:0000313" key="2">
    <source>
        <dbReference type="Proteomes" id="UP000265520"/>
    </source>
</evidence>